<keyword evidence="1" id="KW-1003">Cell membrane</keyword>
<feature type="transmembrane region" description="Helical" evidence="11">
    <location>
        <begin position="209"/>
        <end position="230"/>
    </location>
</feature>
<keyword evidence="3 11" id="KW-0812">Transmembrane</keyword>
<evidence type="ECO:0000313" key="14">
    <source>
        <dbReference type="Proteomes" id="UP000197007"/>
    </source>
</evidence>
<dbReference type="GO" id="GO:0004222">
    <property type="term" value="F:metalloendopeptidase activity"/>
    <property type="evidence" value="ECO:0007669"/>
    <property type="project" value="InterPro"/>
</dbReference>
<dbReference type="GO" id="GO:0046872">
    <property type="term" value="F:metal ion binding"/>
    <property type="evidence" value="ECO:0007669"/>
    <property type="project" value="UniProtKB-KW"/>
</dbReference>
<keyword evidence="4" id="KW-0479">Metal-binding</keyword>
<evidence type="ECO:0000256" key="2">
    <source>
        <dbReference type="ARBA" id="ARBA00022670"/>
    </source>
</evidence>
<keyword evidence="2 10" id="KW-0645">Protease</keyword>
<keyword evidence="5 10" id="KW-0378">Hydrolase</keyword>
<evidence type="ECO:0000256" key="1">
    <source>
        <dbReference type="ARBA" id="ARBA00022475"/>
    </source>
</evidence>
<evidence type="ECO:0000256" key="7">
    <source>
        <dbReference type="ARBA" id="ARBA00022989"/>
    </source>
</evidence>
<evidence type="ECO:0000256" key="10">
    <source>
        <dbReference type="RuleBase" id="RU003983"/>
    </source>
</evidence>
<evidence type="ECO:0000313" key="13">
    <source>
        <dbReference type="EMBL" id="ASF42384.1"/>
    </source>
</evidence>
<dbReference type="KEGG" id="capn:CBG49_04435"/>
<keyword evidence="7 11" id="KW-1133">Transmembrane helix</keyword>
<sequence length="287" mass="33540">MKYIYLYIIYVIAIFALKTFVAYLSFKIDKKRKYAFTDLFIWKDELFDSAVVSLIIILIMIFFSHIQFANAMAVIVLALINSYYFLIVPLRALSQKKKYLKNEEIESFFRNEGYSYRIRIIKGKIENAFATGVFPFTKTILIGESLCEKMTNNELKGVVFHEIGHLKLGHLYKMFFLNMVSSIILVFLYSFSTDIIESHHYRDTIMEPVIVALVGLTYGVIAFILIPYFFQRRLEYQADAFAVRKVGAEQYVQTLEKLNEITENKMMKGSVTHPSLKDRIKNAYETR</sequence>
<keyword evidence="9 11" id="KW-0472">Membrane</keyword>
<dbReference type="InterPro" id="IPR001915">
    <property type="entry name" value="Peptidase_M48"/>
</dbReference>
<comment type="cofactor">
    <cofactor evidence="10">
        <name>Zn(2+)</name>
        <dbReference type="ChEBI" id="CHEBI:29105"/>
    </cofactor>
    <text evidence="10">Binds 1 zinc ion per subunit.</text>
</comment>
<dbReference type="Pfam" id="PF01435">
    <property type="entry name" value="Peptidase_M48"/>
    <property type="match status" value="1"/>
</dbReference>
<dbReference type="PANTHER" id="PTHR43221">
    <property type="entry name" value="PROTEASE HTPX"/>
    <property type="match status" value="1"/>
</dbReference>
<feature type="domain" description="Peptidase M48" evidence="12">
    <location>
        <begin position="111"/>
        <end position="285"/>
    </location>
</feature>
<reference evidence="14" key="1">
    <citation type="submission" date="2017-06" db="EMBL/GenBank/DDBJ databases">
        <title>Complete genome sequence of Capnocytophaga sp. KCOM 1579 (=ChDC OS43) isolated from a human refractory periapical abscess lesion.</title>
        <authorList>
            <person name="Kook J.-K."/>
            <person name="Park S.-N."/>
            <person name="Lim Y.K."/>
            <person name="Roh H."/>
        </authorList>
    </citation>
    <scope>NUCLEOTIDE SEQUENCE [LARGE SCALE GENOMIC DNA]</scope>
    <source>
        <strain evidence="14">ChDC OS43</strain>
    </source>
</reference>
<name>A0A1Z4BM61_9FLAO</name>
<feature type="transmembrane region" description="Helical" evidence="11">
    <location>
        <begin position="46"/>
        <end position="66"/>
    </location>
</feature>
<dbReference type="RefSeq" id="WP_088593545.1">
    <property type="nucleotide sequence ID" value="NZ_CP022022.1"/>
</dbReference>
<feature type="transmembrane region" description="Helical" evidence="11">
    <location>
        <begin position="171"/>
        <end position="189"/>
    </location>
</feature>
<dbReference type="Proteomes" id="UP000197007">
    <property type="component" value="Chromosome"/>
</dbReference>
<keyword evidence="14" id="KW-1185">Reference proteome</keyword>
<dbReference type="AlphaFoldDB" id="A0A1Z4BM61"/>
<accession>A0A1Z4BM61</accession>
<keyword evidence="8 10" id="KW-0482">Metalloprotease</keyword>
<evidence type="ECO:0000256" key="5">
    <source>
        <dbReference type="ARBA" id="ARBA00022801"/>
    </source>
</evidence>
<proteinExistence type="inferred from homology"/>
<evidence type="ECO:0000256" key="11">
    <source>
        <dbReference type="SAM" id="Phobius"/>
    </source>
</evidence>
<feature type="transmembrane region" description="Helical" evidence="11">
    <location>
        <begin position="6"/>
        <end position="26"/>
    </location>
</feature>
<evidence type="ECO:0000259" key="12">
    <source>
        <dbReference type="Pfam" id="PF01435"/>
    </source>
</evidence>
<dbReference type="GO" id="GO:0006508">
    <property type="term" value="P:proteolysis"/>
    <property type="evidence" value="ECO:0007669"/>
    <property type="project" value="UniProtKB-KW"/>
</dbReference>
<evidence type="ECO:0000256" key="3">
    <source>
        <dbReference type="ARBA" id="ARBA00022692"/>
    </source>
</evidence>
<evidence type="ECO:0000256" key="8">
    <source>
        <dbReference type="ARBA" id="ARBA00023049"/>
    </source>
</evidence>
<dbReference type="InterPro" id="IPR050083">
    <property type="entry name" value="HtpX_protease"/>
</dbReference>
<evidence type="ECO:0000256" key="6">
    <source>
        <dbReference type="ARBA" id="ARBA00022833"/>
    </source>
</evidence>
<protein>
    <recommendedName>
        <fullName evidence="12">Peptidase M48 domain-containing protein</fullName>
    </recommendedName>
</protein>
<organism evidence="13 14">
    <name type="scientific">Capnocytophaga endodontalis</name>
    <dbReference type="NCBI Taxonomy" id="2708117"/>
    <lineage>
        <taxon>Bacteria</taxon>
        <taxon>Pseudomonadati</taxon>
        <taxon>Bacteroidota</taxon>
        <taxon>Flavobacteriia</taxon>
        <taxon>Flavobacteriales</taxon>
        <taxon>Flavobacteriaceae</taxon>
        <taxon>Capnocytophaga</taxon>
    </lineage>
</organism>
<feature type="transmembrane region" description="Helical" evidence="11">
    <location>
        <begin position="72"/>
        <end position="93"/>
    </location>
</feature>
<comment type="similarity">
    <text evidence="10">Belongs to the peptidase M48 family.</text>
</comment>
<dbReference type="EMBL" id="CP022022">
    <property type="protein sequence ID" value="ASF42384.1"/>
    <property type="molecule type" value="Genomic_DNA"/>
</dbReference>
<keyword evidence="6 10" id="KW-0862">Zinc</keyword>
<evidence type="ECO:0000256" key="4">
    <source>
        <dbReference type="ARBA" id="ARBA00022723"/>
    </source>
</evidence>
<gene>
    <name evidence="13" type="ORF">CBG49_04435</name>
</gene>
<dbReference type="Gene3D" id="3.30.2010.10">
    <property type="entry name" value="Metalloproteases ('zincins'), catalytic domain"/>
    <property type="match status" value="1"/>
</dbReference>
<dbReference type="PANTHER" id="PTHR43221:SF2">
    <property type="entry name" value="PROTEASE HTPX HOMOLOG"/>
    <property type="match status" value="1"/>
</dbReference>
<evidence type="ECO:0000256" key="9">
    <source>
        <dbReference type="ARBA" id="ARBA00023136"/>
    </source>
</evidence>